<dbReference type="GO" id="GO:0017150">
    <property type="term" value="F:tRNA dihydrouridine synthase activity"/>
    <property type="evidence" value="ECO:0007669"/>
    <property type="project" value="InterPro"/>
</dbReference>
<organism evidence="16 17">
    <name type="scientific">Stappia taiwanensis</name>
    <dbReference type="NCBI Taxonomy" id="992267"/>
    <lineage>
        <taxon>Bacteria</taxon>
        <taxon>Pseudomonadati</taxon>
        <taxon>Pseudomonadota</taxon>
        <taxon>Alphaproteobacteria</taxon>
        <taxon>Hyphomicrobiales</taxon>
        <taxon>Stappiaceae</taxon>
        <taxon>Stappia</taxon>
    </lineage>
</organism>
<keyword evidence="8" id="KW-0694">RNA-binding</keyword>
<evidence type="ECO:0000313" key="16">
    <source>
        <dbReference type="EMBL" id="MBA4613185.1"/>
    </source>
</evidence>
<name>A0A838XRW9_9HYPH</name>
<evidence type="ECO:0000256" key="9">
    <source>
        <dbReference type="ARBA" id="ARBA00023002"/>
    </source>
</evidence>
<evidence type="ECO:0000256" key="14">
    <source>
        <dbReference type="PIRSR" id="PIRSR006621-2"/>
    </source>
</evidence>
<dbReference type="EC" id="1.3.1.-" evidence="12"/>
<evidence type="ECO:0000313" key="17">
    <source>
        <dbReference type="Proteomes" id="UP000559404"/>
    </source>
</evidence>
<evidence type="ECO:0000256" key="8">
    <source>
        <dbReference type="ARBA" id="ARBA00022884"/>
    </source>
</evidence>
<dbReference type="Gene3D" id="3.20.20.70">
    <property type="entry name" value="Aldolase class I"/>
    <property type="match status" value="1"/>
</dbReference>
<feature type="binding site" evidence="14">
    <location>
        <position position="150"/>
    </location>
    <ligand>
        <name>FMN</name>
        <dbReference type="ChEBI" id="CHEBI:58210"/>
    </ligand>
</feature>
<dbReference type="InterPro" id="IPR018517">
    <property type="entry name" value="tRNA_hU_synthase_CS"/>
</dbReference>
<feature type="binding site" evidence="14">
    <location>
        <position position="81"/>
    </location>
    <ligand>
        <name>FMN</name>
        <dbReference type="ChEBI" id="CHEBI:58210"/>
    </ligand>
</feature>
<dbReference type="SUPFAM" id="SSF51395">
    <property type="entry name" value="FMN-linked oxidoreductases"/>
    <property type="match status" value="1"/>
</dbReference>
<reference evidence="16 17" key="1">
    <citation type="submission" date="2020-07" db="EMBL/GenBank/DDBJ databases">
        <authorList>
            <person name="Li M."/>
        </authorList>
    </citation>
    <scope>NUCLEOTIDE SEQUENCE [LARGE SCALE GENOMIC DNA]</scope>
    <source>
        <strain evidence="16 17">DSM 23284</strain>
    </source>
</reference>
<keyword evidence="5 12" id="KW-0288">FMN</keyword>
<dbReference type="InterPro" id="IPR001269">
    <property type="entry name" value="DUS_fam"/>
</dbReference>
<dbReference type="Gene3D" id="1.10.1200.80">
    <property type="entry name" value="Putative flavin oxidoreducatase, domain 2"/>
    <property type="match status" value="1"/>
</dbReference>
<dbReference type="PROSITE" id="PS01136">
    <property type="entry name" value="UPF0034"/>
    <property type="match status" value="1"/>
</dbReference>
<dbReference type="PIRSF" id="PIRSF006621">
    <property type="entry name" value="Dus"/>
    <property type="match status" value="1"/>
</dbReference>
<sequence length="339" mass="36016">MSINSQSPTEAPMRIADIPVPNRAFLAPMAGVTDVVFRRLAHRFGAGLVVSEMVAGEQLADGNADTRLRSESAGVDPHVVQLAGREARWMAEGARMAEGAGAAIIDINMGCPAKKVTSGYSGSALMRDPDHALTLIEATVAAVKVPVTLKMRLGWDDDSINAPELAARAEAAGVAMITVHGRTRCQFYKGSANWDAIRLVRERISVPLVANGDCQSAEDARQMLARSGADAVMIGRASFGRPWLPGTIGAALDGTPAPRVPAGPDLADLICEHAEGIFSHYGTEKGVRNARKHIAWYLDGAETPMPAEQRRELLTATVPAQVLAMLRSWFSSTQMGVAA</sequence>
<keyword evidence="6 12" id="KW-0819">tRNA processing</keyword>
<evidence type="ECO:0000256" key="1">
    <source>
        <dbReference type="ARBA" id="ARBA00001917"/>
    </source>
</evidence>
<keyword evidence="4 12" id="KW-0285">Flavoprotein</keyword>
<dbReference type="GO" id="GO:0050660">
    <property type="term" value="F:flavin adenine dinucleotide binding"/>
    <property type="evidence" value="ECO:0007669"/>
    <property type="project" value="InterPro"/>
</dbReference>
<comment type="cofactor">
    <cofactor evidence="1 12 14">
        <name>FMN</name>
        <dbReference type="ChEBI" id="CHEBI:58210"/>
    </cofactor>
</comment>
<dbReference type="GO" id="GO:0000049">
    <property type="term" value="F:tRNA binding"/>
    <property type="evidence" value="ECO:0007669"/>
    <property type="project" value="UniProtKB-KW"/>
</dbReference>
<feature type="active site" description="Proton donor" evidence="13">
    <location>
        <position position="111"/>
    </location>
</feature>
<protein>
    <recommendedName>
        <fullName evidence="12">tRNA-dihydrouridine synthase</fullName>
        <ecNumber evidence="12">1.3.1.-</ecNumber>
    </recommendedName>
</protein>
<feature type="domain" description="DUS-like FMN-binding" evidence="15">
    <location>
        <begin position="26"/>
        <end position="318"/>
    </location>
</feature>
<evidence type="ECO:0000256" key="3">
    <source>
        <dbReference type="ARBA" id="ARBA00022555"/>
    </source>
</evidence>
<keyword evidence="14" id="KW-0547">Nucleotide-binding</keyword>
<keyword evidence="9 12" id="KW-0560">Oxidoreductase</keyword>
<reference evidence="16 17" key="2">
    <citation type="submission" date="2020-08" db="EMBL/GenBank/DDBJ databases">
        <title>Stappia taiwanensis sp. nov., isolated from a coastal thermal spring.</title>
        <authorList>
            <person name="Kampfer P."/>
        </authorList>
    </citation>
    <scope>NUCLEOTIDE SEQUENCE [LARGE SCALE GENOMIC DNA]</scope>
    <source>
        <strain evidence="16 17">DSM 23284</strain>
    </source>
</reference>
<evidence type="ECO:0000256" key="11">
    <source>
        <dbReference type="ARBA" id="ARBA00048802"/>
    </source>
</evidence>
<keyword evidence="7" id="KW-0521">NADP</keyword>
<accession>A0A838XRW9</accession>
<evidence type="ECO:0000256" key="12">
    <source>
        <dbReference type="PIRNR" id="PIRNR006621"/>
    </source>
</evidence>
<gene>
    <name evidence="16" type="primary">dusB</name>
    <name evidence="16" type="ORF">H1W37_16105</name>
</gene>
<comment type="function">
    <text evidence="2 12">Catalyzes the synthesis of 5,6-dihydrouridine (D), a modified base found in the D-loop of most tRNAs, via the reduction of the C5-C6 double bond in target uridines.</text>
</comment>
<dbReference type="InterPro" id="IPR024036">
    <property type="entry name" value="tRNA-dHydroUridine_Synthase_C"/>
</dbReference>
<dbReference type="InterPro" id="IPR004652">
    <property type="entry name" value="DusB-like"/>
</dbReference>
<comment type="catalytic activity">
    <reaction evidence="10">
        <text>a 5,6-dihydrouridine in tRNA + NADP(+) = a uridine in tRNA + NADPH + H(+)</text>
        <dbReference type="Rhea" id="RHEA:23624"/>
        <dbReference type="Rhea" id="RHEA-COMP:13339"/>
        <dbReference type="Rhea" id="RHEA-COMP:13887"/>
        <dbReference type="ChEBI" id="CHEBI:15378"/>
        <dbReference type="ChEBI" id="CHEBI:57783"/>
        <dbReference type="ChEBI" id="CHEBI:58349"/>
        <dbReference type="ChEBI" id="CHEBI:65315"/>
        <dbReference type="ChEBI" id="CHEBI:74443"/>
    </reaction>
</comment>
<proteinExistence type="inferred from homology"/>
<dbReference type="InterPro" id="IPR035587">
    <property type="entry name" value="DUS-like_FMN-bd"/>
</dbReference>
<dbReference type="CDD" id="cd02801">
    <property type="entry name" value="DUS_like_FMN"/>
    <property type="match status" value="1"/>
</dbReference>
<feature type="binding site" evidence="14">
    <location>
        <begin position="235"/>
        <end position="236"/>
    </location>
    <ligand>
        <name>FMN</name>
        <dbReference type="ChEBI" id="CHEBI:58210"/>
    </ligand>
</feature>
<keyword evidence="17" id="KW-1185">Reference proteome</keyword>
<feature type="binding site" evidence="14">
    <location>
        <position position="180"/>
    </location>
    <ligand>
        <name>FMN</name>
        <dbReference type="ChEBI" id="CHEBI:58210"/>
    </ligand>
</feature>
<evidence type="ECO:0000256" key="13">
    <source>
        <dbReference type="PIRSR" id="PIRSR006621-1"/>
    </source>
</evidence>
<dbReference type="Pfam" id="PF01207">
    <property type="entry name" value="Dus"/>
    <property type="match status" value="1"/>
</dbReference>
<evidence type="ECO:0000256" key="5">
    <source>
        <dbReference type="ARBA" id="ARBA00022643"/>
    </source>
</evidence>
<comment type="similarity">
    <text evidence="12">Belongs to the dus family.</text>
</comment>
<evidence type="ECO:0000256" key="4">
    <source>
        <dbReference type="ARBA" id="ARBA00022630"/>
    </source>
</evidence>
<comment type="caution">
    <text evidence="16">The sequence shown here is derived from an EMBL/GenBank/DDBJ whole genome shotgun (WGS) entry which is preliminary data.</text>
</comment>
<evidence type="ECO:0000256" key="6">
    <source>
        <dbReference type="ARBA" id="ARBA00022694"/>
    </source>
</evidence>
<evidence type="ECO:0000256" key="10">
    <source>
        <dbReference type="ARBA" id="ARBA00048205"/>
    </source>
</evidence>
<dbReference type="InterPro" id="IPR013785">
    <property type="entry name" value="Aldolase_TIM"/>
</dbReference>
<feature type="binding site" evidence="14">
    <location>
        <begin position="28"/>
        <end position="30"/>
    </location>
    <ligand>
        <name>FMN</name>
        <dbReference type="ChEBI" id="CHEBI:58210"/>
    </ligand>
</feature>
<dbReference type="AlphaFoldDB" id="A0A838XRW9"/>
<dbReference type="PANTHER" id="PTHR45846:SF1">
    <property type="entry name" value="TRNA-DIHYDROURIDINE(47) SYNTHASE [NAD(P)(+)]-LIKE"/>
    <property type="match status" value="1"/>
</dbReference>
<dbReference type="Proteomes" id="UP000559404">
    <property type="component" value="Unassembled WGS sequence"/>
</dbReference>
<comment type="catalytic activity">
    <reaction evidence="11">
        <text>a 5,6-dihydrouridine in tRNA + NAD(+) = a uridine in tRNA + NADH + H(+)</text>
        <dbReference type="Rhea" id="RHEA:54452"/>
        <dbReference type="Rhea" id="RHEA-COMP:13339"/>
        <dbReference type="Rhea" id="RHEA-COMP:13887"/>
        <dbReference type="ChEBI" id="CHEBI:15378"/>
        <dbReference type="ChEBI" id="CHEBI:57540"/>
        <dbReference type="ChEBI" id="CHEBI:57945"/>
        <dbReference type="ChEBI" id="CHEBI:65315"/>
        <dbReference type="ChEBI" id="CHEBI:74443"/>
    </reaction>
</comment>
<keyword evidence="3" id="KW-0820">tRNA-binding</keyword>
<dbReference type="NCBIfam" id="TIGR00737">
    <property type="entry name" value="nifR3_yhdG"/>
    <property type="match status" value="1"/>
</dbReference>
<evidence type="ECO:0000256" key="7">
    <source>
        <dbReference type="ARBA" id="ARBA00022857"/>
    </source>
</evidence>
<evidence type="ECO:0000259" key="15">
    <source>
        <dbReference type="Pfam" id="PF01207"/>
    </source>
</evidence>
<dbReference type="PANTHER" id="PTHR45846">
    <property type="entry name" value="TRNA-DIHYDROURIDINE(47) SYNTHASE [NAD(P)(+)]-LIKE"/>
    <property type="match status" value="1"/>
</dbReference>
<dbReference type="EMBL" id="JACEON010000016">
    <property type="protein sequence ID" value="MBA4613185.1"/>
    <property type="molecule type" value="Genomic_DNA"/>
</dbReference>
<evidence type="ECO:0000256" key="2">
    <source>
        <dbReference type="ARBA" id="ARBA00002790"/>
    </source>
</evidence>